<dbReference type="GO" id="GO:0003887">
    <property type="term" value="F:DNA-directed DNA polymerase activity"/>
    <property type="evidence" value="ECO:0007669"/>
    <property type="project" value="UniProtKB-KW"/>
</dbReference>
<dbReference type="PANTHER" id="PTHR37984:SF15">
    <property type="entry name" value="INTEGRASE CATALYTIC DOMAIN-CONTAINING PROTEIN"/>
    <property type="match status" value="1"/>
</dbReference>
<evidence type="ECO:0000259" key="11">
    <source>
        <dbReference type="PROSITE" id="PS50994"/>
    </source>
</evidence>
<dbReference type="SUPFAM" id="SSF54160">
    <property type="entry name" value="Chromo domain-like"/>
    <property type="match status" value="1"/>
</dbReference>
<evidence type="ECO:0000256" key="8">
    <source>
        <dbReference type="ARBA" id="ARBA00022932"/>
    </source>
</evidence>
<dbReference type="GO" id="GO:0003964">
    <property type="term" value="F:RNA-directed DNA polymerase activity"/>
    <property type="evidence" value="ECO:0007669"/>
    <property type="project" value="UniProtKB-KW"/>
</dbReference>
<dbReference type="GO" id="GO:0015074">
    <property type="term" value="P:DNA integration"/>
    <property type="evidence" value="ECO:0007669"/>
    <property type="project" value="UniProtKB-KW"/>
</dbReference>
<dbReference type="InterPro" id="IPR056924">
    <property type="entry name" value="SH3_Tf2-1"/>
</dbReference>
<evidence type="ECO:0000313" key="13">
    <source>
        <dbReference type="Proteomes" id="UP000747110"/>
    </source>
</evidence>
<evidence type="ECO:0000313" key="12">
    <source>
        <dbReference type="EMBL" id="GIL89322.1"/>
    </source>
</evidence>
<dbReference type="SUPFAM" id="SSF53098">
    <property type="entry name" value="Ribonuclease H-like"/>
    <property type="match status" value="1"/>
</dbReference>
<keyword evidence="7" id="KW-0695">RNA-directed DNA polymerase</keyword>
<keyword evidence="3" id="KW-0064">Aspartyl protease</keyword>
<evidence type="ECO:0000256" key="4">
    <source>
        <dbReference type="ARBA" id="ARBA00022801"/>
    </source>
</evidence>
<dbReference type="Gene3D" id="1.10.340.70">
    <property type="match status" value="1"/>
</dbReference>
<evidence type="ECO:0000256" key="10">
    <source>
        <dbReference type="ARBA" id="ARBA00023172"/>
    </source>
</evidence>
<accession>A0A8J4CV48</accession>
<keyword evidence="2" id="KW-0479">Metal-binding</keyword>
<dbReference type="InterPro" id="IPR041588">
    <property type="entry name" value="Integrase_H2C2"/>
</dbReference>
<dbReference type="InterPro" id="IPR001584">
    <property type="entry name" value="Integrase_cat-core"/>
</dbReference>
<keyword evidence="9" id="KW-0238">DNA-binding</keyword>
<comment type="caution">
    <text evidence="12">The sequence shown here is derived from an EMBL/GenBank/DDBJ whole genome shotgun (WGS) entry which is preliminary data.</text>
</comment>
<evidence type="ECO:0000256" key="6">
    <source>
        <dbReference type="ARBA" id="ARBA00022908"/>
    </source>
</evidence>
<keyword evidence="8" id="KW-0239">DNA-directed DNA polymerase</keyword>
<dbReference type="GO" id="GO:0006310">
    <property type="term" value="P:DNA recombination"/>
    <property type="evidence" value="ECO:0007669"/>
    <property type="project" value="UniProtKB-KW"/>
</dbReference>
<keyword evidence="1" id="KW-0645">Protease</keyword>
<dbReference type="GO" id="GO:0004190">
    <property type="term" value="F:aspartic-type endopeptidase activity"/>
    <property type="evidence" value="ECO:0007669"/>
    <property type="project" value="UniProtKB-KW"/>
</dbReference>
<dbReference type="PROSITE" id="PS50994">
    <property type="entry name" value="INTEGRASE"/>
    <property type="match status" value="1"/>
</dbReference>
<keyword evidence="8" id="KW-0808">Transferase</keyword>
<evidence type="ECO:0000256" key="5">
    <source>
        <dbReference type="ARBA" id="ARBA00022842"/>
    </source>
</evidence>
<evidence type="ECO:0000256" key="2">
    <source>
        <dbReference type="ARBA" id="ARBA00022723"/>
    </source>
</evidence>
<proteinExistence type="predicted"/>
<protein>
    <recommendedName>
        <fullName evidence="11">Integrase catalytic domain-containing protein</fullName>
    </recommendedName>
</protein>
<gene>
    <name evidence="12" type="ORF">Vretifemale_17151</name>
</gene>
<keyword evidence="10" id="KW-0233">DNA recombination</keyword>
<evidence type="ECO:0000256" key="3">
    <source>
        <dbReference type="ARBA" id="ARBA00022750"/>
    </source>
</evidence>
<dbReference type="Proteomes" id="UP000747110">
    <property type="component" value="Unassembled WGS sequence"/>
</dbReference>
<dbReference type="GO" id="GO:0046872">
    <property type="term" value="F:metal ion binding"/>
    <property type="evidence" value="ECO:0007669"/>
    <property type="project" value="UniProtKB-KW"/>
</dbReference>
<dbReference type="InterPro" id="IPR050951">
    <property type="entry name" value="Retrovirus_Pol_polyprotein"/>
</dbReference>
<dbReference type="InterPro" id="IPR012337">
    <property type="entry name" value="RNaseH-like_sf"/>
</dbReference>
<keyword evidence="13" id="KW-1185">Reference proteome</keyword>
<dbReference type="EMBL" id="BNCP01000050">
    <property type="protein sequence ID" value="GIL89322.1"/>
    <property type="molecule type" value="Genomic_DNA"/>
</dbReference>
<evidence type="ECO:0000256" key="7">
    <source>
        <dbReference type="ARBA" id="ARBA00022918"/>
    </source>
</evidence>
<dbReference type="GO" id="GO:0006508">
    <property type="term" value="P:proteolysis"/>
    <property type="evidence" value="ECO:0007669"/>
    <property type="project" value="UniProtKB-KW"/>
</dbReference>
<dbReference type="Pfam" id="PF24626">
    <property type="entry name" value="SH3_Tf2-1"/>
    <property type="match status" value="1"/>
</dbReference>
<dbReference type="Gene3D" id="3.30.420.10">
    <property type="entry name" value="Ribonuclease H-like superfamily/Ribonuclease H"/>
    <property type="match status" value="1"/>
</dbReference>
<dbReference type="GO" id="GO:0003677">
    <property type="term" value="F:DNA binding"/>
    <property type="evidence" value="ECO:0007669"/>
    <property type="project" value="UniProtKB-KW"/>
</dbReference>
<name>A0A8J4CV48_9CHLO</name>
<dbReference type="Pfam" id="PF17921">
    <property type="entry name" value="Integrase_H2C2"/>
    <property type="match status" value="1"/>
</dbReference>
<evidence type="ECO:0000256" key="9">
    <source>
        <dbReference type="ARBA" id="ARBA00023125"/>
    </source>
</evidence>
<keyword evidence="6" id="KW-0229">DNA integration</keyword>
<dbReference type="Pfam" id="PF00665">
    <property type="entry name" value="rve"/>
    <property type="match status" value="1"/>
</dbReference>
<keyword evidence="8" id="KW-0548">Nucleotidyltransferase</keyword>
<feature type="non-terminal residue" evidence="12">
    <location>
        <position position="1"/>
    </location>
</feature>
<keyword evidence="5" id="KW-0460">Magnesium</keyword>
<dbReference type="AlphaFoldDB" id="A0A8J4CV48"/>
<dbReference type="InterPro" id="IPR016197">
    <property type="entry name" value="Chromo-like_dom_sf"/>
</dbReference>
<dbReference type="InterPro" id="IPR036397">
    <property type="entry name" value="RNaseH_sf"/>
</dbReference>
<feature type="domain" description="Integrase catalytic" evidence="11">
    <location>
        <begin position="51"/>
        <end position="215"/>
    </location>
</feature>
<sequence length="414" mass="46896">GFHRTLSAIAARYWWPHMSRSIQAYVKSCATCQRTKPSTQAPPGLLQHLPTPNRPWTHVSIDFITNLPPSKGLDGRTYTAIFTCVDLFTKQAHFTPTSKSVSARDTALLFLTHIYRLHSIPTTIISDRDPHFISDIWQTFWTHLGTSLTISSAYHPQTDGQTERTHRTLEQILRAYVQPAQDNWAAYLPIAEAAYNNSTHASTRTIPFFANYGYHPLTPATLHGPKPDSSSTRTTAMDLHNHLRDIHSTITREIDAAKARYTAAANQHRRDITFKVGDLVRLSTDHPSPKLRPRYIGPFTISAVISPVAYRLNLPTNLGRIHPVFYTSRLLPWIPSNDNLFPNRHQPPHHIPEATTDPYDHVDAITAVRLGYEKKLRPSVVFLTQWAAATGREASWEPYEGIRRLPALRTFQQG</sequence>
<dbReference type="PANTHER" id="PTHR37984">
    <property type="entry name" value="PROTEIN CBG26694"/>
    <property type="match status" value="1"/>
</dbReference>
<reference evidence="12" key="1">
    <citation type="journal article" date="2021" name="Proc. Natl. Acad. Sci. U.S.A.">
        <title>Three genomes in the algal genus Volvox reveal the fate of a haploid sex-determining region after a transition to homothallism.</title>
        <authorList>
            <person name="Yamamoto K."/>
            <person name="Hamaji T."/>
            <person name="Kawai-Toyooka H."/>
            <person name="Matsuzaki R."/>
            <person name="Takahashi F."/>
            <person name="Nishimura Y."/>
            <person name="Kawachi M."/>
            <person name="Noguchi H."/>
            <person name="Minakuchi Y."/>
            <person name="Umen J.G."/>
            <person name="Toyoda A."/>
            <person name="Nozaki H."/>
        </authorList>
    </citation>
    <scope>NUCLEOTIDE SEQUENCE</scope>
    <source>
        <strain evidence="12">NIES-3786</strain>
    </source>
</reference>
<organism evidence="12 13">
    <name type="scientific">Volvox reticuliferus</name>
    <dbReference type="NCBI Taxonomy" id="1737510"/>
    <lineage>
        <taxon>Eukaryota</taxon>
        <taxon>Viridiplantae</taxon>
        <taxon>Chlorophyta</taxon>
        <taxon>core chlorophytes</taxon>
        <taxon>Chlorophyceae</taxon>
        <taxon>CS clade</taxon>
        <taxon>Chlamydomonadales</taxon>
        <taxon>Volvocaceae</taxon>
        <taxon>Volvox</taxon>
    </lineage>
</organism>
<keyword evidence="4" id="KW-0378">Hydrolase</keyword>
<dbReference type="OrthoDB" id="532959at2759"/>
<evidence type="ECO:0000256" key="1">
    <source>
        <dbReference type="ARBA" id="ARBA00022670"/>
    </source>
</evidence>
<dbReference type="FunFam" id="3.30.420.10:FF:000032">
    <property type="entry name" value="Retrovirus-related Pol polyprotein from transposon 297-like Protein"/>
    <property type="match status" value="1"/>
</dbReference>